<organism evidence="13 14">
    <name type="scientific">Tenacibaculum jejuense</name>
    <dbReference type="NCBI Taxonomy" id="584609"/>
    <lineage>
        <taxon>Bacteria</taxon>
        <taxon>Pseudomonadati</taxon>
        <taxon>Bacteroidota</taxon>
        <taxon>Flavobacteriia</taxon>
        <taxon>Flavobacteriales</taxon>
        <taxon>Flavobacteriaceae</taxon>
        <taxon>Tenacibaculum</taxon>
    </lineage>
</organism>
<proteinExistence type="predicted"/>
<keyword evidence="10" id="KW-0966">Cell projection</keyword>
<dbReference type="InterPro" id="IPR013783">
    <property type="entry name" value="Ig-like_fold"/>
</dbReference>
<dbReference type="InterPro" id="IPR051648">
    <property type="entry name" value="CWI-Assembly_Regulator"/>
</dbReference>
<dbReference type="PANTHER" id="PTHR31018">
    <property type="entry name" value="SPORULATION-SPECIFIC PROTEIN-RELATED"/>
    <property type="match status" value="1"/>
</dbReference>
<evidence type="ECO:0000259" key="11">
    <source>
        <dbReference type="Pfam" id="PF01030"/>
    </source>
</evidence>
<evidence type="ECO:0000256" key="3">
    <source>
        <dbReference type="ARBA" id="ARBA00004496"/>
    </source>
</evidence>
<gene>
    <name evidence="13" type="ORF">TJEJU_1776</name>
</gene>
<comment type="subcellular location">
    <subcellularLocation>
        <location evidence="1">Cell projection</location>
        <location evidence="1">Cilium</location>
    </subcellularLocation>
    <subcellularLocation>
        <location evidence="3">Cytoplasm</location>
    </subcellularLocation>
    <subcellularLocation>
        <location evidence="2">Secreted</location>
        <location evidence="2">Cell wall</location>
    </subcellularLocation>
</comment>
<evidence type="ECO:0000313" key="14">
    <source>
        <dbReference type="Proteomes" id="UP000215214"/>
    </source>
</evidence>
<dbReference type="PANTHER" id="PTHR31018:SF3">
    <property type="entry name" value="RECEPTOR PROTEIN-TYROSINE KINASE"/>
    <property type="match status" value="1"/>
</dbReference>
<evidence type="ECO:0000256" key="4">
    <source>
        <dbReference type="ARBA" id="ARBA00022490"/>
    </source>
</evidence>
<evidence type="ECO:0000256" key="10">
    <source>
        <dbReference type="ARBA" id="ARBA00023273"/>
    </source>
</evidence>
<dbReference type="InterPro" id="IPR053879">
    <property type="entry name" value="HYDIN_VesB_CFA65-like_Ig"/>
</dbReference>
<keyword evidence="6" id="KW-0964">Secreted</keyword>
<evidence type="ECO:0000256" key="1">
    <source>
        <dbReference type="ARBA" id="ARBA00004138"/>
    </source>
</evidence>
<accession>A0A238U908</accession>
<evidence type="ECO:0000256" key="8">
    <source>
        <dbReference type="ARBA" id="ARBA00023069"/>
    </source>
</evidence>
<dbReference type="KEGG" id="tje:TJEJU_1776"/>
<keyword evidence="8" id="KW-0969">Cilium</keyword>
<dbReference type="Gene3D" id="2.60.40.10">
    <property type="entry name" value="Immunoglobulins"/>
    <property type="match status" value="1"/>
</dbReference>
<dbReference type="AlphaFoldDB" id="A0A238U908"/>
<dbReference type="GO" id="GO:0030313">
    <property type="term" value="C:cell envelope"/>
    <property type="evidence" value="ECO:0007669"/>
    <property type="project" value="UniProtKB-SubCell"/>
</dbReference>
<dbReference type="Gene3D" id="3.80.20.20">
    <property type="entry name" value="Receptor L-domain"/>
    <property type="match status" value="1"/>
</dbReference>
<keyword evidence="4" id="KW-0963">Cytoplasm</keyword>
<evidence type="ECO:0000256" key="2">
    <source>
        <dbReference type="ARBA" id="ARBA00004191"/>
    </source>
</evidence>
<dbReference type="Pfam" id="PF01030">
    <property type="entry name" value="Recep_L_domain"/>
    <property type="match status" value="1"/>
</dbReference>
<evidence type="ECO:0000256" key="7">
    <source>
        <dbReference type="ARBA" id="ARBA00022729"/>
    </source>
</evidence>
<dbReference type="EMBL" id="LT899436">
    <property type="protein sequence ID" value="SNR15486.1"/>
    <property type="molecule type" value="Genomic_DNA"/>
</dbReference>
<reference evidence="13 14" key="1">
    <citation type="submission" date="2017-07" db="EMBL/GenBank/DDBJ databases">
        <authorList>
            <person name="Sun Z.S."/>
            <person name="Albrecht U."/>
            <person name="Echele G."/>
            <person name="Lee C.C."/>
        </authorList>
    </citation>
    <scope>NUCLEOTIDE SEQUENCE [LARGE SCALE GENOMIC DNA]</scope>
    <source>
        <strain evidence="14">type strain: KCTC 22618</strain>
    </source>
</reference>
<protein>
    <submittedName>
        <fullName evidence="13">Uncharacterized protein</fullName>
    </submittedName>
</protein>
<dbReference type="SUPFAM" id="SSF52058">
    <property type="entry name" value="L domain-like"/>
    <property type="match status" value="2"/>
</dbReference>
<feature type="domain" description="Receptor L-domain" evidence="11">
    <location>
        <begin position="422"/>
        <end position="472"/>
    </location>
</feature>
<evidence type="ECO:0000313" key="13">
    <source>
        <dbReference type="EMBL" id="SNR15486.1"/>
    </source>
</evidence>
<keyword evidence="7" id="KW-0732">Signal</keyword>
<keyword evidence="9" id="KW-0325">Glycoprotein</keyword>
<evidence type="ECO:0000256" key="5">
    <source>
        <dbReference type="ARBA" id="ARBA00022512"/>
    </source>
</evidence>
<feature type="domain" description="HYDIN/VesB/CFA65-like Ig-like" evidence="12">
    <location>
        <begin position="71"/>
        <end position="165"/>
    </location>
</feature>
<evidence type="ECO:0000256" key="6">
    <source>
        <dbReference type="ARBA" id="ARBA00022525"/>
    </source>
</evidence>
<dbReference type="InterPro" id="IPR000494">
    <property type="entry name" value="Rcpt_L-dom"/>
</dbReference>
<name>A0A238U908_9FLAO</name>
<dbReference type="Proteomes" id="UP000215214">
    <property type="component" value="Chromosome TJEJU"/>
</dbReference>
<keyword evidence="14" id="KW-1185">Reference proteome</keyword>
<keyword evidence="5" id="KW-0134">Cell wall</keyword>
<sequence length="521" mass="58583">MDIIKDWLFYLVLQSFKHNNKTMRKIIFLLFTVSLLACGGEDANEQNIDIIVPDPDSNPDPDPIAILTIKVENDTDYIDFGNIVNTVSKSFPIEISNEGNATLKIEDIILADGFSIDQKELEIIPSTKKELKITFTPVEERAYTSTIEIISNATSNNSSITLKGTGVSEVFEGDVNLLNQEELEDFVSRGYTSINGELHIGNAFGTNGYAFPYAVNDLTPLKKIKFVKRLDIIHTILTSVEGIEDMEVEGFIQIAFNNELLNLKGFPNIKETGVALNLNGNHKLEDIKDLIHVKSFLWLSIGDNINLVNLEGLNNVTEVEQDLRIQGNLRIENLNELTNLKLVGEDLSISNNQALYSFCGLLPLVTDGEIRGTFYLMNRNRFNPGSIAFECERLVPSYEYQGVQTRVSGPYWLDFFKEKGFTKISGQLFIDGSRIKDLSAFEKVEEFDGEVYITNTELTSLKGLENLKKIKSIIIKDNPKLSDYCALDNLVKTQTTDYYIGTENNLYNPTKENLVNGNCKQ</sequence>
<evidence type="ECO:0000256" key="9">
    <source>
        <dbReference type="ARBA" id="ARBA00023180"/>
    </source>
</evidence>
<dbReference type="InterPro" id="IPR036941">
    <property type="entry name" value="Rcpt_L-dom_sf"/>
</dbReference>
<dbReference type="GO" id="GO:0005737">
    <property type="term" value="C:cytoplasm"/>
    <property type="evidence" value="ECO:0007669"/>
    <property type="project" value="UniProtKB-SubCell"/>
</dbReference>
<dbReference type="Pfam" id="PF22544">
    <property type="entry name" value="HYDIN_VesB_CFA65-like_Ig"/>
    <property type="match status" value="1"/>
</dbReference>
<evidence type="ECO:0000259" key="12">
    <source>
        <dbReference type="Pfam" id="PF22544"/>
    </source>
</evidence>